<proteinExistence type="predicted"/>
<dbReference type="EMBL" id="FWWT01000019">
    <property type="protein sequence ID" value="SMB91528.1"/>
    <property type="molecule type" value="Genomic_DNA"/>
</dbReference>
<organism evidence="1 2">
    <name type="scientific">Desulfonispora thiosulfatigenes DSM 11270</name>
    <dbReference type="NCBI Taxonomy" id="656914"/>
    <lineage>
        <taxon>Bacteria</taxon>
        <taxon>Bacillati</taxon>
        <taxon>Bacillota</taxon>
        <taxon>Clostridia</taxon>
        <taxon>Eubacteriales</taxon>
        <taxon>Peptococcaceae</taxon>
        <taxon>Desulfonispora</taxon>
    </lineage>
</organism>
<evidence type="ECO:0000313" key="2">
    <source>
        <dbReference type="Proteomes" id="UP000192731"/>
    </source>
</evidence>
<dbReference type="Proteomes" id="UP000192731">
    <property type="component" value="Unassembled WGS sequence"/>
</dbReference>
<keyword evidence="2" id="KW-1185">Reference proteome</keyword>
<dbReference type="OrthoDB" id="2134946at2"/>
<accession>A0A1W1VDS8</accession>
<name>A0A1W1VDS8_DESTI</name>
<reference evidence="1 2" key="1">
    <citation type="submission" date="2017-04" db="EMBL/GenBank/DDBJ databases">
        <authorList>
            <person name="Afonso C.L."/>
            <person name="Miller P.J."/>
            <person name="Scott M.A."/>
            <person name="Spackman E."/>
            <person name="Goraichik I."/>
            <person name="Dimitrov K.M."/>
            <person name="Suarez D.L."/>
            <person name="Swayne D.E."/>
        </authorList>
    </citation>
    <scope>NUCLEOTIDE SEQUENCE [LARGE SCALE GENOMIC DNA]</scope>
    <source>
        <strain evidence="1 2">DSM 11270</strain>
    </source>
</reference>
<dbReference type="AlphaFoldDB" id="A0A1W1VDS8"/>
<sequence>MKYKNPKYRKRRNTFPLEVSCGNCKKPMVIYEKGGKGNLVKMQVPRIIESDVNLEGYEGHLLCSNCKEELARKGTYNENITYWIIRGKVNTKRLTNYF</sequence>
<dbReference type="RefSeq" id="WP_084053360.1">
    <property type="nucleotide sequence ID" value="NZ_FWWT01000019.1"/>
</dbReference>
<gene>
    <name evidence="1" type="ORF">SAMN00017405_2198</name>
</gene>
<protein>
    <submittedName>
        <fullName evidence="1">Uncharacterized protein</fullName>
    </submittedName>
</protein>
<evidence type="ECO:0000313" key="1">
    <source>
        <dbReference type="EMBL" id="SMB91528.1"/>
    </source>
</evidence>